<proteinExistence type="predicted"/>
<dbReference type="Proteomes" id="UP000029558">
    <property type="component" value="Chromosome"/>
</dbReference>
<dbReference type="EMBL" id="CP012508">
    <property type="protein sequence ID" value="ALB23785.1"/>
    <property type="molecule type" value="Genomic_DNA"/>
</dbReference>
<accession>A0AAC8VJU8</accession>
<protein>
    <submittedName>
        <fullName evidence="1">Uncharacterized protein</fullName>
    </submittedName>
</protein>
<gene>
    <name evidence="1" type="ORF">KU39_2609</name>
</gene>
<organism evidence="1 2">
    <name type="scientific">Piscirickettsia salmonis</name>
    <dbReference type="NCBI Taxonomy" id="1238"/>
    <lineage>
        <taxon>Bacteria</taxon>
        <taxon>Pseudomonadati</taxon>
        <taxon>Pseudomonadota</taxon>
        <taxon>Gammaproteobacteria</taxon>
        <taxon>Thiotrichales</taxon>
        <taxon>Piscirickettsiaceae</taxon>
        <taxon>Piscirickettsia</taxon>
    </lineage>
</organism>
<reference evidence="1 2" key="1">
    <citation type="journal article" date="2014" name="Genome Announc.">
        <title>Comparative Genome Analysis of Two Isolates of the Fish Pathogen Piscirickettsia salmonis from Different Hosts Reveals Major Differences in Virulence-Associated Secretion Systems.</title>
        <authorList>
            <person name="Bohle H."/>
            <person name="Henriquez P."/>
            <person name="Grothusen H."/>
            <person name="Navas E."/>
            <person name="Sandoval A."/>
            <person name="Bustamante F."/>
            <person name="Bustos P."/>
            <person name="Mancilla M."/>
        </authorList>
    </citation>
    <scope>NUCLEOTIDE SEQUENCE [LARGE SCALE GENOMIC DNA]</scope>
    <source>
        <strain evidence="2">B1-32597</strain>
    </source>
</reference>
<dbReference type="AlphaFoldDB" id="A0AAC8VJU8"/>
<sequence>MSLSRKKLIKSLFITPSKKCASIKFVEVNKPSSFNKGEAACMSSCSGNCQS</sequence>
<evidence type="ECO:0000313" key="1">
    <source>
        <dbReference type="EMBL" id="ALB23785.1"/>
    </source>
</evidence>
<name>A0AAC8VJU8_PISSA</name>
<evidence type="ECO:0000313" key="2">
    <source>
        <dbReference type="Proteomes" id="UP000029558"/>
    </source>
</evidence>